<dbReference type="RefSeq" id="WP_220138676.1">
    <property type="nucleotide sequence ID" value="NZ_CP059322.2"/>
</dbReference>
<dbReference type="InterPro" id="IPR046030">
    <property type="entry name" value="DUF5988"/>
</dbReference>
<evidence type="ECO:0000313" key="2">
    <source>
        <dbReference type="Proteomes" id="UP000510844"/>
    </source>
</evidence>
<reference evidence="1 2" key="2">
    <citation type="journal article" date="2021" name="Mar. Drugs">
        <title>A New Micromonospora Strain with Antibiotic Activity Isolated from the Microbiome of a Mid-Atlantic Deep-Sea Sponge.</title>
        <authorList>
            <person name="Back C.R."/>
            <person name="Stennett H.L."/>
            <person name="Williams S.E."/>
            <person name="Wang L."/>
            <person name="Ojeda Gomez J."/>
            <person name="Abdulle O.M."/>
            <person name="Duffy T."/>
            <person name="Neal C."/>
            <person name="Mantell J."/>
            <person name="Jepson M.A."/>
            <person name="Hendry K.R."/>
            <person name="Powell D."/>
            <person name="Stach J.E.M."/>
            <person name="Essex-Lopresti A.E."/>
            <person name="Willis C.L."/>
            <person name="Curnow P."/>
            <person name="Race P.R."/>
        </authorList>
    </citation>
    <scope>NUCLEOTIDE SEQUENCE [LARGE SCALE GENOMIC DNA]</scope>
    <source>
        <strain evidence="1 2">28ISP2-46</strain>
    </source>
</reference>
<accession>A0A7L6BF50</accession>
<dbReference type="KEGG" id="mfeu:H1D33_20455"/>
<name>A0A7L6BF50_9ACTN</name>
<keyword evidence="2" id="KW-1185">Reference proteome</keyword>
<gene>
    <name evidence="1" type="ORF">H1D33_20455</name>
</gene>
<reference evidence="2" key="1">
    <citation type="submission" date="2020-07" db="EMBL/GenBank/DDBJ databases">
        <title>A new Micromonospora strain with potent antibiotic activity isolated from the microbiome of a mid-Atlantic deep-sea sponge.</title>
        <authorList>
            <person name="Back C.R."/>
            <person name="Stennett H.L."/>
            <person name="Williams S.E."/>
            <person name="Wang L."/>
            <person name="Ojeda Gomez J."/>
            <person name="Abdulle O.M."/>
            <person name="Duffy T."/>
            <person name="Hendry K.R."/>
            <person name="Powell D."/>
            <person name="Stach J.E."/>
            <person name="Essex-Lopresti A.E."/>
            <person name="Willis C.L."/>
            <person name="Curnow P."/>
            <person name="Race P.R."/>
        </authorList>
    </citation>
    <scope>NUCLEOTIDE SEQUENCE [LARGE SCALE GENOMIC DNA]</scope>
    <source>
        <strain evidence="2">28ISP2-46</strain>
    </source>
</reference>
<dbReference type="Pfam" id="PF19450">
    <property type="entry name" value="DUF5988"/>
    <property type="match status" value="1"/>
</dbReference>
<dbReference type="Proteomes" id="UP000510844">
    <property type="component" value="Chromosome"/>
</dbReference>
<organism evidence="1 2">
    <name type="scientific">Micromonospora robiginosa</name>
    <dbReference type="NCBI Taxonomy" id="2749844"/>
    <lineage>
        <taxon>Bacteria</taxon>
        <taxon>Bacillati</taxon>
        <taxon>Actinomycetota</taxon>
        <taxon>Actinomycetes</taxon>
        <taxon>Micromonosporales</taxon>
        <taxon>Micromonosporaceae</taxon>
        <taxon>Micromonospora</taxon>
    </lineage>
</organism>
<evidence type="ECO:0000313" key="1">
    <source>
        <dbReference type="EMBL" id="QLQ40441.2"/>
    </source>
</evidence>
<protein>
    <submittedName>
        <fullName evidence="1">DUF5988 family protein</fullName>
    </submittedName>
</protein>
<proteinExistence type="predicted"/>
<sequence length="104" mass="11222">MTASSDPAPAVRTATSFVNDDDRTTWPLTAHQIGADATGIVEAVLEGGPATLPVELRNHRVSPVESKIKVRHYGGYEHFERDPAGVVDGAPAVFRWTGRTRIAE</sequence>
<dbReference type="EMBL" id="CP059322">
    <property type="protein sequence ID" value="QLQ40441.2"/>
    <property type="molecule type" value="Genomic_DNA"/>
</dbReference>
<dbReference type="AlphaFoldDB" id="A0A7L6BF50"/>